<reference evidence="2 3" key="1">
    <citation type="submission" date="2016-04" db="EMBL/GenBank/DDBJ databases">
        <title>ATOL: Assembling a taxonomically balanced genome-scale reconstruction of the evolutionary history of the Enterobacteriaceae.</title>
        <authorList>
            <person name="Plunkett G.III."/>
            <person name="Neeno-Eckwall E.C."/>
            <person name="Glasner J.D."/>
            <person name="Perna N.T."/>
        </authorList>
    </citation>
    <scope>NUCLEOTIDE SEQUENCE [LARGE SCALE GENOMIC DNA]</scope>
    <source>
        <strain evidence="2 3">ATCC 35613</strain>
    </source>
</reference>
<proteinExistence type="predicted"/>
<dbReference type="Proteomes" id="UP000078224">
    <property type="component" value="Unassembled WGS sequence"/>
</dbReference>
<dbReference type="EC" id="2.3.1.-" evidence="2"/>
<protein>
    <submittedName>
        <fullName evidence="2">GNAT family acetyltransferase</fullName>
        <ecNumber evidence="2">2.3.1.-</ecNumber>
    </submittedName>
</protein>
<keyword evidence="2" id="KW-0808">Transferase</keyword>
<gene>
    <name evidence="2" type="ORF">M998_1536</name>
</gene>
<evidence type="ECO:0000259" key="1">
    <source>
        <dbReference type="PROSITE" id="PS51186"/>
    </source>
</evidence>
<comment type="caution">
    <text evidence="2">The sequence shown here is derived from an EMBL/GenBank/DDBJ whole genome shotgun (WGS) entry which is preliminary data.</text>
</comment>
<evidence type="ECO:0000313" key="2">
    <source>
        <dbReference type="EMBL" id="OAT52674.1"/>
    </source>
</evidence>
<dbReference type="InterPro" id="IPR016181">
    <property type="entry name" value="Acyl_CoA_acyltransferase"/>
</dbReference>
<organism evidence="2 3">
    <name type="scientific">Providencia heimbachae ATCC 35613</name>
    <dbReference type="NCBI Taxonomy" id="1354272"/>
    <lineage>
        <taxon>Bacteria</taxon>
        <taxon>Pseudomonadati</taxon>
        <taxon>Pseudomonadota</taxon>
        <taxon>Gammaproteobacteria</taxon>
        <taxon>Enterobacterales</taxon>
        <taxon>Morganellaceae</taxon>
        <taxon>Providencia</taxon>
    </lineage>
</organism>
<dbReference type="PROSITE" id="PS51186">
    <property type="entry name" value="GNAT"/>
    <property type="match status" value="1"/>
</dbReference>
<dbReference type="SUPFAM" id="SSF55729">
    <property type="entry name" value="Acyl-CoA N-acyltransferases (Nat)"/>
    <property type="match status" value="1"/>
</dbReference>
<sequence>MNISNDVSLLNKDSFIDFLNSVNSDFTPSLDKKINFSEYYYKVINNAKVIFIIEKKTIISLMVYYDNLDEAQITLVAVRNSYRGKKISYLLFESLFKLINKPINIITWDDNTVSKRLYMKLGFIIKNRYINKYGISEVLMVKK</sequence>
<dbReference type="InterPro" id="IPR000182">
    <property type="entry name" value="GNAT_dom"/>
</dbReference>
<dbReference type="AlphaFoldDB" id="A0A1B7JY51"/>
<keyword evidence="3" id="KW-1185">Reference proteome</keyword>
<name>A0A1B7JY51_9GAMM</name>
<dbReference type="Gene3D" id="3.40.630.30">
    <property type="match status" value="1"/>
</dbReference>
<evidence type="ECO:0000313" key="3">
    <source>
        <dbReference type="Proteomes" id="UP000078224"/>
    </source>
</evidence>
<dbReference type="EMBL" id="LXEW01000022">
    <property type="protein sequence ID" value="OAT52674.1"/>
    <property type="molecule type" value="Genomic_DNA"/>
</dbReference>
<dbReference type="PATRIC" id="fig|1354272.4.peg.1560"/>
<feature type="domain" description="N-acetyltransferase" evidence="1">
    <location>
        <begin position="5"/>
        <end position="143"/>
    </location>
</feature>
<accession>A0A1B7JY51</accession>
<dbReference type="OrthoDB" id="27442at2"/>
<dbReference type="Pfam" id="PF13673">
    <property type="entry name" value="Acetyltransf_10"/>
    <property type="match status" value="1"/>
</dbReference>
<keyword evidence="2" id="KW-0012">Acyltransferase</keyword>
<dbReference type="GO" id="GO:0016747">
    <property type="term" value="F:acyltransferase activity, transferring groups other than amino-acyl groups"/>
    <property type="evidence" value="ECO:0007669"/>
    <property type="project" value="InterPro"/>
</dbReference>
<dbReference type="RefSeq" id="WP_068908276.1">
    <property type="nucleotide sequence ID" value="NZ_LXEW01000022.1"/>
</dbReference>